<evidence type="ECO:0000313" key="3">
    <source>
        <dbReference type="Proteomes" id="UP000018144"/>
    </source>
</evidence>
<dbReference type="STRING" id="1076935.U4KXJ9"/>
<accession>U4KXJ9</accession>
<dbReference type="PANTHER" id="PTHR35596:SF2">
    <property type="entry name" value="MICROBIAL-TYPE PARG CATALYTIC DOMAIN-CONTAINING PROTEIN"/>
    <property type="match status" value="1"/>
</dbReference>
<dbReference type="Pfam" id="PF10021">
    <property type="entry name" value="PARG_cat_microb"/>
    <property type="match status" value="1"/>
</dbReference>
<dbReference type="OrthoDB" id="2440523at2759"/>
<keyword evidence="3" id="KW-1185">Reference proteome</keyword>
<protein>
    <recommendedName>
        <fullName evidence="1">Microbial-type PARG catalytic domain-containing protein</fullName>
    </recommendedName>
</protein>
<evidence type="ECO:0000259" key="1">
    <source>
        <dbReference type="Pfam" id="PF10021"/>
    </source>
</evidence>
<dbReference type="PANTHER" id="PTHR35596">
    <property type="entry name" value="DUF2263 DOMAIN-CONTAINING PROTEIN"/>
    <property type="match status" value="1"/>
</dbReference>
<dbReference type="AlphaFoldDB" id="U4KXJ9"/>
<dbReference type="InterPro" id="IPR019261">
    <property type="entry name" value="PARG_cat_microbial"/>
</dbReference>
<gene>
    <name evidence="2" type="ORF">PCON_05812</name>
</gene>
<name>U4KXJ9_PYROM</name>
<reference evidence="2 3" key="1">
    <citation type="journal article" date="2013" name="PLoS Genet.">
        <title>The genome and development-dependent transcriptomes of Pyronema confluens: a window into fungal evolution.</title>
        <authorList>
            <person name="Traeger S."/>
            <person name="Altegoer F."/>
            <person name="Freitag M."/>
            <person name="Gabaldon T."/>
            <person name="Kempken F."/>
            <person name="Kumar A."/>
            <person name="Marcet-Houben M."/>
            <person name="Poggeler S."/>
            <person name="Stajich J.E."/>
            <person name="Nowrousian M."/>
        </authorList>
    </citation>
    <scope>NUCLEOTIDE SEQUENCE [LARGE SCALE GENOMIC DNA]</scope>
    <source>
        <strain evidence="3">CBS 100304</strain>
        <tissue evidence="2">Vegetative mycelium</tissue>
    </source>
</reference>
<dbReference type="Proteomes" id="UP000018144">
    <property type="component" value="Unassembled WGS sequence"/>
</dbReference>
<dbReference type="eggNOG" id="ENOG502S1YN">
    <property type="taxonomic scope" value="Eukaryota"/>
</dbReference>
<dbReference type="OMA" id="PEERWWA"/>
<dbReference type="Gene3D" id="3.40.220.10">
    <property type="entry name" value="Leucine Aminopeptidase, subunit E, domain 1"/>
    <property type="match status" value="1"/>
</dbReference>
<proteinExistence type="predicted"/>
<dbReference type="InterPro" id="IPR043472">
    <property type="entry name" value="Macro_dom-like"/>
</dbReference>
<evidence type="ECO:0000313" key="2">
    <source>
        <dbReference type="EMBL" id="CCX06225.1"/>
    </source>
</evidence>
<sequence>MGRPFLYHFEPKCSITMSSTSQEKTKRQRAAKVSEDTRASFEKIACLSNTIPEGVLYNHPPPLLPLSFEVGYSFMKSALIYGDPFDIARDWQNYSFRAPIGTVAAGDKAPPIIEGARTNRILVLDTTNLKTPGGRWEQGILNDGEEESMARRSNLVATLERRIGDRDFYPLHLQEGVYSPSVVIVKLGLENDWSDLPESQWTCVSVVSVALPRNPKIDVTGKEYAFSEEKIVQKNQMKTILRIAALHGHRNLVPSSFGCRGPQKVKPTTTNYYKHPIEAVAKLWRELFDSDEFKDDEIKHGFKDELYKQRFG</sequence>
<dbReference type="EMBL" id="HF935283">
    <property type="protein sequence ID" value="CCX06225.1"/>
    <property type="molecule type" value="Genomic_DNA"/>
</dbReference>
<organism evidence="2 3">
    <name type="scientific">Pyronema omphalodes (strain CBS 100304)</name>
    <name type="common">Pyronema confluens</name>
    <dbReference type="NCBI Taxonomy" id="1076935"/>
    <lineage>
        <taxon>Eukaryota</taxon>
        <taxon>Fungi</taxon>
        <taxon>Dikarya</taxon>
        <taxon>Ascomycota</taxon>
        <taxon>Pezizomycotina</taxon>
        <taxon>Pezizomycetes</taxon>
        <taxon>Pezizales</taxon>
        <taxon>Pyronemataceae</taxon>
        <taxon>Pyronema</taxon>
    </lineage>
</organism>
<feature type="domain" description="Microbial-type PARG catalytic" evidence="1">
    <location>
        <begin position="114"/>
        <end position="184"/>
    </location>
</feature>